<dbReference type="GO" id="GO:0055085">
    <property type="term" value="P:transmembrane transport"/>
    <property type="evidence" value="ECO:0007669"/>
    <property type="project" value="InterPro"/>
</dbReference>
<comment type="subcellular location">
    <subcellularLocation>
        <location evidence="1">Cell envelope</location>
    </subcellularLocation>
</comment>
<evidence type="ECO:0000256" key="3">
    <source>
        <dbReference type="ARBA" id="ARBA00022448"/>
    </source>
</evidence>
<dbReference type="Proteomes" id="UP000680866">
    <property type="component" value="Chromosome"/>
</dbReference>
<evidence type="ECO:0000313" key="6">
    <source>
        <dbReference type="EMBL" id="BCJ68444.1"/>
    </source>
</evidence>
<proteinExistence type="inferred from homology"/>
<reference evidence="6" key="1">
    <citation type="submission" date="2020-08" db="EMBL/GenBank/DDBJ databases">
        <title>Whole genome shotgun sequence of Polymorphospora rubra NBRC 101157.</title>
        <authorList>
            <person name="Komaki H."/>
            <person name="Tamura T."/>
        </authorList>
    </citation>
    <scope>NUCLEOTIDE SEQUENCE</scope>
    <source>
        <strain evidence="6">NBRC 101157</strain>
    </source>
</reference>
<sequence>MKRIATALTSILALGAAATLAACTDAGKDGTVTLSLAHSYANTHPHHRCGAEKVAESVAASNTGLKIEVYPNSTLGGHAQRFASVVSGDIDIDLQGASEISATYAPIRVLDAAYVFDGADHLFGFFESGQADALREDMLAKTGTRVLDAWYFGMRHFTGNKPLRTPDDFNGVRMRFPDTPQFLQNAEALGASPTSVAFEEVYISLQQGVVDGQENPISVISSLNLPEVQSHLNLTGHMTGFVMPVINENAWQGLTDEQREALSTAISEARTTDRQCIEEEESSFVATWRGDGRMQIVEPDVAAFRTKAEAYFRTAFSGQDLELYNAVRAAAS</sequence>
<evidence type="ECO:0000256" key="4">
    <source>
        <dbReference type="ARBA" id="ARBA00022729"/>
    </source>
</evidence>
<dbReference type="Gene3D" id="3.40.190.170">
    <property type="entry name" value="Bacterial extracellular solute-binding protein, family 7"/>
    <property type="match status" value="1"/>
</dbReference>
<evidence type="ECO:0000256" key="5">
    <source>
        <dbReference type="SAM" id="SignalP"/>
    </source>
</evidence>
<feature type="chain" id="PRO_5033052706" evidence="5">
    <location>
        <begin position="22"/>
        <end position="332"/>
    </location>
</feature>
<dbReference type="PIRSF" id="PIRSF006470">
    <property type="entry name" value="DctB"/>
    <property type="match status" value="1"/>
</dbReference>
<keyword evidence="7" id="KW-1185">Reference proteome</keyword>
<dbReference type="Pfam" id="PF03480">
    <property type="entry name" value="DctP"/>
    <property type="match status" value="1"/>
</dbReference>
<dbReference type="PROSITE" id="PS51257">
    <property type="entry name" value="PROKAR_LIPOPROTEIN"/>
    <property type="match status" value="1"/>
</dbReference>
<name>A0A810N7J9_9ACTN</name>
<organism evidence="6 7">
    <name type="scientific">Polymorphospora rubra</name>
    <dbReference type="NCBI Taxonomy" id="338584"/>
    <lineage>
        <taxon>Bacteria</taxon>
        <taxon>Bacillati</taxon>
        <taxon>Actinomycetota</taxon>
        <taxon>Actinomycetes</taxon>
        <taxon>Micromonosporales</taxon>
        <taxon>Micromonosporaceae</taxon>
        <taxon>Polymorphospora</taxon>
    </lineage>
</organism>
<dbReference type="InterPro" id="IPR038404">
    <property type="entry name" value="TRAP_DctP_sf"/>
</dbReference>
<dbReference type="NCBIfam" id="TIGR00787">
    <property type="entry name" value="dctP"/>
    <property type="match status" value="1"/>
</dbReference>
<dbReference type="RefSeq" id="WP_212817678.1">
    <property type="nucleotide sequence ID" value="NZ_AP023359.1"/>
</dbReference>
<dbReference type="NCBIfam" id="NF037995">
    <property type="entry name" value="TRAP_S1"/>
    <property type="match status" value="1"/>
</dbReference>
<evidence type="ECO:0000313" key="7">
    <source>
        <dbReference type="Proteomes" id="UP000680866"/>
    </source>
</evidence>
<dbReference type="PANTHER" id="PTHR33376:SF4">
    <property type="entry name" value="SIALIC ACID-BINDING PERIPLASMIC PROTEIN SIAP"/>
    <property type="match status" value="1"/>
</dbReference>
<keyword evidence="3" id="KW-0813">Transport</keyword>
<dbReference type="KEGG" id="pry:Prubr_54650"/>
<evidence type="ECO:0000256" key="1">
    <source>
        <dbReference type="ARBA" id="ARBA00004196"/>
    </source>
</evidence>
<dbReference type="PANTHER" id="PTHR33376">
    <property type="match status" value="1"/>
</dbReference>
<accession>A0A810N7J9</accession>
<dbReference type="InterPro" id="IPR018389">
    <property type="entry name" value="DctP_fam"/>
</dbReference>
<comment type="similarity">
    <text evidence="2">Belongs to the bacterial solute-binding protein 7 family.</text>
</comment>
<dbReference type="AlphaFoldDB" id="A0A810N7J9"/>
<feature type="signal peptide" evidence="5">
    <location>
        <begin position="1"/>
        <end position="21"/>
    </location>
</feature>
<dbReference type="GO" id="GO:0030288">
    <property type="term" value="C:outer membrane-bounded periplasmic space"/>
    <property type="evidence" value="ECO:0007669"/>
    <property type="project" value="InterPro"/>
</dbReference>
<evidence type="ECO:0000256" key="2">
    <source>
        <dbReference type="ARBA" id="ARBA00009023"/>
    </source>
</evidence>
<dbReference type="InterPro" id="IPR004682">
    <property type="entry name" value="TRAP_DctP"/>
</dbReference>
<gene>
    <name evidence="6" type="ORF">Prubr_54650</name>
</gene>
<dbReference type="EMBL" id="AP023359">
    <property type="protein sequence ID" value="BCJ68444.1"/>
    <property type="molecule type" value="Genomic_DNA"/>
</dbReference>
<keyword evidence="4 5" id="KW-0732">Signal</keyword>
<protein>
    <submittedName>
        <fullName evidence="6">ABC transporter substrate-binding protein</fullName>
    </submittedName>
</protein>